<dbReference type="NCBIfam" id="TIGR03930">
    <property type="entry name" value="WXG100_ESAT6"/>
    <property type="match status" value="1"/>
</dbReference>
<evidence type="ECO:0000313" key="2">
    <source>
        <dbReference type="EMBL" id="PPK90195.1"/>
    </source>
</evidence>
<evidence type="ECO:0000256" key="1">
    <source>
        <dbReference type="RuleBase" id="RU362001"/>
    </source>
</evidence>
<gene>
    <name evidence="2" type="ORF">CLV92_1264</name>
</gene>
<dbReference type="InterPro" id="IPR036689">
    <property type="entry name" value="ESAT-6-like_sf"/>
</dbReference>
<dbReference type="SUPFAM" id="SSF140453">
    <property type="entry name" value="EsxAB dimer-like"/>
    <property type="match status" value="1"/>
</dbReference>
<dbReference type="EMBL" id="PTJD01000026">
    <property type="protein sequence ID" value="PPK90195.1"/>
    <property type="molecule type" value="Genomic_DNA"/>
</dbReference>
<protein>
    <recommendedName>
        <fullName evidence="1">ESAT-6-like protein</fullName>
    </recommendedName>
</protein>
<comment type="similarity">
    <text evidence="1">Belongs to the WXG100 family.</text>
</comment>
<comment type="caution">
    <text evidence="2">The sequence shown here is derived from an EMBL/GenBank/DDBJ whole genome shotgun (WGS) entry which is preliminary data.</text>
</comment>
<evidence type="ECO:0000313" key="3">
    <source>
        <dbReference type="Proteomes" id="UP000239485"/>
    </source>
</evidence>
<dbReference type="Pfam" id="PF06013">
    <property type="entry name" value="WXG100"/>
    <property type="match status" value="1"/>
</dbReference>
<sequence>MADQIRVTFGALSDAVGDLTAGVAAAGNRLSDLKADIAPMVASWEGAAQTAYYAQQTKWDNAWNDLTTALDEFKRATSTASDDYAAGERANTAVWG</sequence>
<organism evidence="2 3">
    <name type="scientific">Kineococcus xinjiangensis</name>
    <dbReference type="NCBI Taxonomy" id="512762"/>
    <lineage>
        <taxon>Bacteria</taxon>
        <taxon>Bacillati</taxon>
        <taxon>Actinomycetota</taxon>
        <taxon>Actinomycetes</taxon>
        <taxon>Kineosporiales</taxon>
        <taxon>Kineosporiaceae</taxon>
        <taxon>Kineococcus</taxon>
    </lineage>
</organism>
<dbReference type="Proteomes" id="UP000239485">
    <property type="component" value="Unassembled WGS sequence"/>
</dbReference>
<proteinExistence type="inferred from homology"/>
<reference evidence="2 3" key="1">
    <citation type="submission" date="2018-02" db="EMBL/GenBank/DDBJ databases">
        <title>Genomic Encyclopedia of Archaeal and Bacterial Type Strains, Phase II (KMG-II): from individual species to whole genera.</title>
        <authorList>
            <person name="Goeker M."/>
        </authorList>
    </citation>
    <scope>NUCLEOTIDE SEQUENCE [LARGE SCALE GENOMIC DNA]</scope>
    <source>
        <strain evidence="2 3">DSM 22857</strain>
    </source>
</reference>
<dbReference type="RefSeq" id="WP_104435896.1">
    <property type="nucleotide sequence ID" value="NZ_PTJD01000026.1"/>
</dbReference>
<dbReference type="OrthoDB" id="3387628at2"/>
<accession>A0A2S6IBX9</accession>
<keyword evidence="3" id="KW-1185">Reference proteome</keyword>
<dbReference type="AlphaFoldDB" id="A0A2S6IBX9"/>
<dbReference type="Gene3D" id="1.10.287.1060">
    <property type="entry name" value="ESAT-6-like"/>
    <property type="match status" value="1"/>
</dbReference>
<dbReference type="InterPro" id="IPR010310">
    <property type="entry name" value="T7SS_ESAT-6-like"/>
</dbReference>
<name>A0A2S6IBX9_9ACTN</name>